<sequence length="163" mass="18269">MVVDFPSFSSYECPIIDWRNGFITYDSSGINTSTSNDLDTSVNSVALVGKLKTTLLPSSVHIPLILPSQSLLPSKDEVFKEIKDLGEDVAISSLHLFQGDMDPPHSSFHASLEEKWDDEEDPEGIEAVPKVFPPAYHHYPYLFFKVTEEKLPPHCACDHHIKL</sequence>
<keyword evidence="2" id="KW-1185">Reference proteome</keyword>
<dbReference type="EMBL" id="AVOT02153535">
    <property type="protein sequence ID" value="MBW0593296.1"/>
    <property type="molecule type" value="Genomic_DNA"/>
</dbReference>
<accession>A0A9Q3L6V8</accession>
<dbReference type="AlphaFoldDB" id="A0A9Q3L6V8"/>
<protein>
    <submittedName>
        <fullName evidence="1">Uncharacterized protein</fullName>
    </submittedName>
</protein>
<evidence type="ECO:0000313" key="1">
    <source>
        <dbReference type="EMBL" id="MBW0593296.1"/>
    </source>
</evidence>
<comment type="caution">
    <text evidence="1">The sequence shown here is derived from an EMBL/GenBank/DDBJ whole genome shotgun (WGS) entry which is preliminary data.</text>
</comment>
<gene>
    <name evidence="1" type="ORF">O181_133011</name>
</gene>
<evidence type="ECO:0000313" key="2">
    <source>
        <dbReference type="Proteomes" id="UP000765509"/>
    </source>
</evidence>
<organism evidence="1 2">
    <name type="scientific">Austropuccinia psidii MF-1</name>
    <dbReference type="NCBI Taxonomy" id="1389203"/>
    <lineage>
        <taxon>Eukaryota</taxon>
        <taxon>Fungi</taxon>
        <taxon>Dikarya</taxon>
        <taxon>Basidiomycota</taxon>
        <taxon>Pucciniomycotina</taxon>
        <taxon>Pucciniomycetes</taxon>
        <taxon>Pucciniales</taxon>
        <taxon>Sphaerophragmiaceae</taxon>
        <taxon>Austropuccinia</taxon>
    </lineage>
</organism>
<name>A0A9Q3L6V8_9BASI</name>
<reference evidence="1" key="1">
    <citation type="submission" date="2021-03" db="EMBL/GenBank/DDBJ databases">
        <title>Draft genome sequence of rust myrtle Austropuccinia psidii MF-1, a brazilian biotype.</title>
        <authorList>
            <person name="Quecine M.C."/>
            <person name="Pachon D.M.R."/>
            <person name="Bonatelli M.L."/>
            <person name="Correr F.H."/>
            <person name="Franceschini L.M."/>
            <person name="Leite T.F."/>
            <person name="Margarido G.R.A."/>
            <person name="Almeida C.A."/>
            <person name="Ferrarezi J.A."/>
            <person name="Labate C.A."/>
        </authorList>
    </citation>
    <scope>NUCLEOTIDE SEQUENCE</scope>
    <source>
        <strain evidence="1">MF-1</strain>
    </source>
</reference>
<proteinExistence type="predicted"/>
<dbReference type="Proteomes" id="UP000765509">
    <property type="component" value="Unassembled WGS sequence"/>
</dbReference>